<dbReference type="eggNOG" id="COG4977">
    <property type="taxonomic scope" value="Bacteria"/>
</dbReference>
<dbReference type="InterPro" id="IPR037923">
    <property type="entry name" value="HTH-like"/>
</dbReference>
<evidence type="ECO:0000313" key="6">
    <source>
        <dbReference type="Proteomes" id="UP000019364"/>
    </source>
</evidence>
<evidence type="ECO:0000256" key="3">
    <source>
        <dbReference type="ARBA" id="ARBA00023163"/>
    </source>
</evidence>
<keyword evidence="2" id="KW-0238">DNA-binding</keyword>
<reference evidence="5 6" key="1">
    <citation type="journal article" date="2014" name="Genome Announc.">
        <title>Draft Genome Sequence of Paenibacillus pini JCM 16418T, Isolated from the Rhizosphere of Pine Tree.</title>
        <authorList>
            <person name="Yuki M."/>
            <person name="Oshima K."/>
            <person name="Suda W."/>
            <person name="Oshida Y."/>
            <person name="Kitamura K."/>
            <person name="Iida Y."/>
            <person name="Hattori M."/>
            <person name="Ohkuma M."/>
        </authorList>
    </citation>
    <scope>NUCLEOTIDE SEQUENCE [LARGE SCALE GENOMIC DNA]</scope>
    <source>
        <strain evidence="5 6">JCM 16418</strain>
    </source>
</reference>
<dbReference type="InterPro" id="IPR020449">
    <property type="entry name" value="Tscrpt_reg_AraC-type_HTH"/>
</dbReference>
<dbReference type="SUPFAM" id="SSF46689">
    <property type="entry name" value="Homeodomain-like"/>
    <property type="match status" value="2"/>
</dbReference>
<keyword evidence="6" id="KW-1185">Reference proteome</keyword>
<keyword evidence="3" id="KW-0804">Transcription</keyword>
<dbReference type="InterPro" id="IPR003313">
    <property type="entry name" value="AraC-bd"/>
</dbReference>
<sequence length="269" mass="31186">MKMSIKTDRIELFKGANRFSNSSHAHDDWYQVTVPVQGTCHFMMENKGYQLAGGRGLIQHPGTEHYFHLEEQSSVIIVKFHNDVLQEMNDSRKQTEYGLEQWIDPLKLSQQFKNWTTDLMFGDFIEPLAIEETENKVLQYFDPVFKGKEHGVQQERICIPVSSDPHISLALEYMREFYTTSISIDELATIAVQSRYHFMRSFRAHTGMTPYQFLLKLRVEDAMNQLKRTKATVADISCGLGFASTSQFHRTFMKITGMTPSDFRRITCT</sequence>
<dbReference type="GO" id="GO:0003700">
    <property type="term" value="F:DNA-binding transcription factor activity"/>
    <property type="evidence" value="ECO:0007669"/>
    <property type="project" value="InterPro"/>
</dbReference>
<dbReference type="InterPro" id="IPR014710">
    <property type="entry name" value="RmlC-like_jellyroll"/>
</dbReference>
<accession>W7YC60</accession>
<dbReference type="Pfam" id="PF12833">
    <property type="entry name" value="HTH_18"/>
    <property type="match status" value="1"/>
</dbReference>
<evidence type="ECO:0000313" key="5">
    <source>
        <dbReference type="EMBL" id="GAF08480.1"/>
    </source>
</evidence>
<dbReference type="PROSITE" id="PS01124">
    <property type="entry name" value="HTH_ARAC_FAMILY_2"/>
    <property type="match status" value="1"/>
</dbReference>
<dbReference type="Gene3D" id="2.60.120.10">
    <property type="entry name" value="Jelly Rolls"/>
    <property type="match status" value="1"/>
</dbReference>
<dbReference type="InterPro" id="IPR009057">
    <property type="entry name" value="Homeodomain-like_sf"/>
</dbReference>
<gene>
    <name evidence="5" type="ORF">JCM16418_2561</name>
</gene>
<dbReference type="GO" id="GO:0043565">
    <property type="term" value="F:sequence-specific DNA binding"/>
    <property type="evidence" value="ECO:0007669"/>
    <property type="project" value="InterPro"/>
</dbReference>
<dbReference type="OrthoDB" id="9816335at2"/>
<dbReference type="SUPFAM" id="SSF51215">
    <property type="entry name" value="Regulatory protein AraC"/>
    <property type="match status" value="1"/>
</dbReference>
<dbReference type="InterPro" id="IPR018060">
    <property type="entry name" value="HTH_AraC"/>
</dbReference>
<dbReference type="Pfam" id="PF02311">
    <property type="entry name" value="AraC_binding"/>
    <property type="match status" value="1"/>
</dbReference>
<proteinExistence type="predicted"/>
<evidence type="ECO:0000256" key="2">
    <source>
        <dbReference type="ARBA" id="ARBA00023125"/>
    </source>
</evidence>
<feature type="domain" description="HTH araC/xylS-type" evidence="4">
    <location>
        <begin position="168"/>
        <end position="266"/>
    </location>
</feature>
<comment type="caution">
    <text evidence="5">The sequence shown here is derived from an EMBL/GenBank/DDBJ whole genome shotgun (WGS) entry which is preliminary data.</text>
</comment>
<evidence type="ECO:0000256" key="1">
    <source>
        <dbReference type="ARBA" id="ARBA00023015"/>
    </source>
</evidence>
<evidence type="ECO:0000259" key="4">
    <source>
        <dbReference type="PROSITE" id="PS01124"/>
    </source>
</evidence>
<dbReference type="Gene3D" id="1.10.10.60">
    <property type="entry name" value="Homeodomain-like"/>
    <property type="match status" value="2"/>
</dbReference>
<dbReference type="Proteomes" id="UP000019364">
    <property type="component" value="Unassembled WGS sequence"/>
</dbReference>
<name>W7YC60_9BACL</name>
<dbReference type="SMART" id="SM00342">
    <property type="entry name" value="HTH_ARAC"/>
    <property type="match status" value="1"/>
</dbReference>
<organism evidence="5 6">
    <name type="scientific">Paenibacillus pini JCM 16418</name>
    <dbReference type="NCBI Taxonomy" id="1236976"/>
    <lineage>
        <taxon>Bacteria</taxon>
        <taxon>Bacillati</taxon>
        <taxon>Bacillota</taxon>
        <taxon>Bacilli</taxon>
        <taxon>Bacillales</taxon>
        <taxon>Paenibacillaceae</taxon>
        <taxon>Paenibacillus</taxon>
    </lineage>
</organism>
<protein>
    <submittedName>
        <fullName evidence="5">Transcriptional regulator</fullName>
    </submittedName>
</protein>
<keyword evidence="1" id="KW-0805">Transcription regulation</keyword>
<dbReference type="AlphaFoldDB" id="W7YC60"/>
<dbReference type="PANTHER" id="PTHR46796">
    <property type="entry name" value="HTH-TYPE TRANSCRIPTIONAL ACTIVATOR RHAS-RELATED"/>
    <property type="match status" value="1"/>
</dbReference>
<dbReference type="InterPro" id="IPR050204">
    <property type="entry name" value="AraC_XylS_family_regulators"/>
</dbReference>
<dbReference type="EMBL" id="BAVZ01000007">
    <property type="protein sequence ID" value="GAF08480.1"/>
    <property type="molecule type" value="Genomic_DNA"/>
</dbReference>
<dbReference type="STRING" id="1236976.JCM16418_2561"/>
<dbReference type="PRINTS" id="PR00032">
    <property type="entry name" value="HTHARAC"/>
</dbReference>